<accession>A0A2P0VN87</accession>
<sequence>MNRLVFVVVFVIVTCRVSARDLKQNSVSANFANTYNNAKNSEINHDFVVNMPNANKANNKPQAKTPSPKPFVPKDKVDRMCAFDEQNLTRMVYNHIGQGQKGRFKIHMNDDYEIMLALKVTLMDNRNNGYYSIRGPGIYERRVPVTKGGSKTSIACGHFAYDGRGEYEYNLDIDDASAIVYYYVRPRASAMSHPTPLNIDLNVSDELTIIGSDVSVVTNSYINAINDNGNVKINIVLDTAAQGNDNSVDKMTDILLG</sequence>
<organism evidence="2">
    <name type="scientific">Tetraselmis virus 1</name>
    <dbReference type="NCBI Taxonomy" id="2060617"/>
    <lineage>
        <taxon>Viruses</taxon>
        <taxon>Varidnaviria</taxon>
        <taxon>Bamfordvirae</taxon>
        <taxon>Nucleocytoviricota</taxon>
        <taxon>Megaviricetes</taxon>
        <taxon>Imitervirales</taxon>
        <taxon>Allomimiviridae</taxon>
        <taxon>Oceanusvirus</taxon>
        <taxon>Oceanusvirus kaneohense</taxon>
    </lineage>
</organism>
<evidence type="ECO:0000313" key="3">
    <source>
        <dbReference type="Proteomes" id="UP000244773"/>
    </source>
</evidence>
<dbReference type="EMBL" id="KY322437">
    <property type="protein sequence ID" value="AUF82377.1"/>
    <property type="molecule type" value="Genomic_DNA"/>
</dbReference>
<feature type="region of interest" description="Disordered" evidence="1">
    <location>
        <begin position="52"/>
        <end position="71"/>
    </location>
</feature>
<reference evidence="2" key="1">
    <citation type="journal article" date="2018" name="Virology">
        <title>A giant virus infecting green algae encodes key fermentation genes.</title>
        <authorList>
            <person name="Schvarcz C.R."/>
            <person name="Steward G.F."/>
        </authorList>
    </citation>
    <scope>NUCLEOTIDE SEQUENCE [LARGE SCALE GENOMIC DNA]</scope>
</reference>
<evidence type="ECO:0000313" key="2">
    <source>
        <dbReference type="EMBL" id="AUF82377.1"/>
    </source>
</evidence>
<feature type="compositionally biased region" description="Low complexity" evidence="1">
    <location>
        <begin position="52"/>
        <end position="66"/>
    </location>
</feature>
<name>A0A2P0VN87_9VIRU</name>
<dbReference type="Proteomes" id="UP000244773">
    <property type="component" value="Segment"/>
</dbReference>
<gene>
    <name evidence="2" type="ORF">TetV_285</name>
</gene>
<evidence type="ECO:0000256" key="1">
    <source>
        <dbReference type="SAM" id="MobiDB-lite"/>
    </source>
</evidence>
<proteinExistence type="predicted"/>
<protein>
    <submittedName>
        <fullName evidence="2">Uncharacterized protein</fullName>
    </submittedName>
</protein>
<keyword evidence="3" id="KW-1185">Reference proteome</keyword>